<dbReference type="EMBL" id="JAAMPI010002459">
    <property type="protein sequence ID" value="KAF4613378.1"/>
    <property type="molecule type" value="Genomic_DNA"/>
</dbReference>
<comment type="caution">
    <text evidence="3">The sequence shown here is derived from an EMBL/GenBank/DDBJ whole genome shotgun (WGS) entry which is preliminary data.</text>
</comment>
<protein>
    <submittedName>
        <fullName evidence="3">Uncharacterized protein</fullName>
    </submittedName>
</protein>
<gene>
    <name evidence="3" type="ORF">G7Y89_g15510</name>
</gene>
<keyword evidence="2" id="KW-0812">Transmembrane</keyword>
<accession>A0A8H4VKM2</accession>
<keyword evidence="2" id="KW-0472">Membrane</keyword>
<keyword evidence="4" id="KW-1185">Reference proteome</keyword>
<feature type="transmembrane region" description="Helical" evidence="2">
    <location>
        <begin position="110"/>
        <end position="130"/>
    </location>
</feature>
<organism evidence="3 4">
    <name type="scientific">Cudoniella acicularis</name>
    <dbReference type="NCBI Taxonomy" id="354080"/>
    <lineage>
        <taxon>Eukaryota</taxon>
        <taxon>Fungi</taxon>
        <taxon>Dikarya</taxon>
        <taxon>Ascomycota</taxon>
        <taxon>Pezizomycotina</taxon>
        <taxon>Leotiomycetes</taxon>
        <taxon>Helotiales</taxon>
        <taxon>Tricladiaceae</taxon>
        <taxon>Cudoniella</taxon>
    </lineage>
</organism>
<proteinExistence type="predicted"/>
<evidence type="ECO:0000313" key="3">
    <source>
        <dbReference type="EMBL" id="KAF4613378.1"/>
    </source>
</evidence>
<keyword evidence="2" id="KW-1133">Transmembrane helix</keyword>
<evidence type="ECO:0000313" key="4">
    <source>
        <dbReference type="Proteomes" id="UP000566819"/>
    </source>
</evidence>
<sequence>MSSNTTIYVGFWTNYSKGAVLGSTLTLSNRNGAILIGALAVFIQLIGGRSWSIICFIAHQLRATTQAKDGMHHQQQATLRNSGSDIGTFWQFTLIGWAWRKRSMKTFQRSIVPIVIGVLHLIAFGAAGILSSKMTSAGKEVLIAESPFCGTWEKNVDNNDSVESSIAWKSYYSMTLDTSWDYVQNCLVQSQSLPECDRFKRQQFSWNSTRVNCPWGDLCLGSANSSFKMDTGLLDSRDDLGINSQDKDRIRLRKTSVCSPITTENYTKNGTSVINYSNPSYEGSNAMNYTALFYGRNYFNFTHEGIPEPTLQNATYIYTNFRDIEGAVSNNDKAAYDIHSEVADIGIRAGTFSPVPVFRTPNSTLTLVFASYYGLFTQPSEDLWLAAHRPHGEHMSQNSIILDTIGYATDNDVSVLGCVDQFQVCNPSRNSTAACTPLLSLIQMDGDRAGELKKILDTDRQMLLANTTFAFLRFSDIQTATTSLGSPLLVTTLSDGGASLAPSPDQWIIETSNLFTTGSIYAGGDAESGSQQLSIEMVMRQPNHPTHRLFQFPHPLHRPNLRPRNPWNPNKHVARNGRRVGTPSISKRTLETTSLVG</sequence>
<dbReference type="AlphaFoldDB" id="A0A8H4VKM2"/>
<feature type="region of interest" description="Disordered" evidence="1">
    <location>
        <begin position="557"/>
        <end position="597"/>
    </location>
</feature>
<reference evidence="3 4" key="1">
    <citation type="submission" date="2020-03" db="EMBL/GenBank/DDBJ databases">
        <title>Draft Genome Sequence of Cudoniella acicularis.</title>
        <authorList>
            <person name="Buettner E."/>
            <person name="Kellner H."/>
        </authorList>
    </citation>
    <scope>NUCLEOTIDE SEQUENCE [LARGE SCALE GENOMIC DNA]</scope>
    <source>
        <strain evidence="3 4">DSM 108380</strain>
    </source>
</reference>
<evidence type="ECO:0000256" key="1">
    <source>
        <dbReference type="SAM" id="MobiDB-lite"/>
    </source>
</evidence>
<name>A0A8H4VKM2_9HELO</name>
<feature type="compositionally biased region" description="Polar residues" evidence="1">
    <location>
        <begin position="583"/>
        <end position="597"/>
    </location>
</feature>
<dbReference type="OrthoDB" id="3540210at2759"/>
<evidence type="ECO:0000256" key="2">
    <source>
        <dbReference type="SAM" id="Phobius"/>
    </source>
</evidence>
<feature type="transmembrane region" description="Helical" evidence="2">
    <location>
        <begin position="33"/>
        <end position="58"/>
    </location>
</feature>
<dbReference type="Proteomes" id="UP000566819">
    <property type="component" value="Unassembled WGS sequence"/>
</dbReference>